<evidence type="ECO:0000256" key="1">
    <source>
        <dbReference type="SAM" id="Phobius"/>
    </source>
</evidence>
<accession>A0A9X6N9S7</accession>
<gene>
    <name evidence="2" type="ORF">BV898_15005</name>
</gene>
<keyword evidence="1" id="KW-0472">Membrane</keyword>
<feature type="transmembrane region" description="Helical" evidence="1">
    <location>
        <begin position="272"/>
        <end position="296"/>
    </location>
</feature>
<comment type="caution">
    <text evidence="2">The sequence shown here is derived from an EMBL/GenBank/DDBJ whole genome shotgun (WGS) entry which is preliminary data.</text>
</comment>
<feature type="transmembrane region" description="Helical" evidence="1">
    <location>
        <begin position="308"/>
        <end position="330"/>
    </location>
</feature>
<dbReference type="Proteomes" id="UP000192578">
    <property type="component" value="Unassembled WGS sequence"/>
</dbReference>
<evidence type="ECO:0000313" key="2">
    <source>
        <dbReference type="EMBL" id="OWA50492.1"/>
    </source>
</evidence>
<sequence>MVIRQEKFLKLLGFLPYSSQSWPLWKQLPRLFAAYLLVGGLAITLFVAGKIFNNTLQQTNNENIPIIVHLLEHLDYCFYPIRAFSIMLAFIIQNRRSPWCQLSSKMQRLFSQLFTEKEGQESLPRAIIRKVQTFCLLFTAITFALHLSWCCLEWSKYEGLLPIYTIHNNSGLSSCSYNYYNICLTSAEMMLLWVPAVDGSFVVSQQVLALPVITSIFLLYVLHHLQTRIEGETVMFMVGGCALQWNQLYRQVKRWTWIYTETFGLLRQFNAFFGWILFFSVGFDVLTALGIGTIIITSEETSPYFVLYNVFNAGLFLSYATLLFLPFVLLHEKSKKVDEALTQLLWKVKGHSSLDIQDLPMENECSFRYDPRRYAVNTLEGLTLLVQGNVFLVQAGGLCSFTRSFLVTIITTVLTVLLLARELLSRTRGP</sequence>
<feature type="transmembrane region" description="Helical" evidence="1">
    <location>
        <begin position="134"/>
        <end position="155"/>
    </location>
</feature>
<organism evidence="2 3">
    <name type="scientific">Hypsibius exemplaris</name>
    <name type="common">Freshwater tardigrade</name>
    <dbReference type="NCBI Taxonomy" id="2072580"/>
    <lineage>
        <taxon>Eukaryota</taxon>
        <taxon>Metazoa</taxon>
        <taxon>Ecdysozoa</taxon>
        <taxon>Tardigrada</taxon>
        <taxon>Eutardigrada</taxon>
        <taxon>Parachela</taxon>
        <taxon>Hypsibioidea</taxon>
        <taxon>Hypsibiidae</taxon>
        <taxon>Hypsibius</taxon>
    </lineage>
</organism>
<proteinExistence type="predicted"/>
<feature type="transmembrane region" description="Helical" evidence="1">
    <location>
        <begin position="199"/>
        <end position="222"/>
    </location>
</feature>
<name>A0A9X6N9S7_HYPEX</name>
<keyword evidence="1" id="KW-1133">Transmembrane helix</keyword>
<keyword evidence="1" id="KW-0812">Transmembrane</keyword>
<keyword evidence="3" id="KW-1185">Reference proteome</keyword>
<reference evidence="3" key="1">
    <citation type="submission" date="2017-01" db="EMBL/GenBank/DDBJ databases">
        <title>Comparative genomics of anhydrobiosis in the tardigrade Hypsibius dujardini.</title>
        <authorList>
            <person name="Yoshida Y."/>
            <person name="Koutsovoulos G."/>
            <person name="Laetsch D."/>
            <person name="Stevens L."/>
            <person name="Kumar S."/>
            <person name="Horikawa D."/>
            <person name="Ishino K."/>
            <person name="Komine S."/>
            <person name="Tomita M."/>
            <person name="Blaxter M."/>
            <person name="Arakawa K."/>
        </authorList>
    </citation>
    <scope>NUCLEOTIDE SEQUENCE [LARGE SCALE GENOMIC DNA]</scope>
    <source>
        <strain evidence="3">Z151</strain>
    </source>
</reference>
<feature type="transmembrane region" description="Helical" evidence="1">
    <location>
        <begin position="401"/>
        <end position="420"/>
    </location>
</feature>
<evidence type="ECO:0000313" key="3">
    <source>
        <dbReference type="Proteomes" id="UP000192578"/>
    </source>
</evidence>
<dbReference type="EMBL" id="MTYJ01000194">
    <property type="protein sequence ID" value="OWA50492.1"/>
    <property type="molecule type" value="Genomic_DNA"/>
</dbReference>
<dbReference type="AlphaFoldDB" id="A0A9X6N9S7"/>
<feature type="transmembrane region" description="Helical" evidence="1">
    <location>
        <begin position="374"/>
        <end position="395"/>
    </location>
</feature>
<feature type="transmembrane region" description="Helical" evidence="1">
    <location>
        <begin position="32"/>
        <end position="53"/>
    </location>
</feature>
<protein>
    <submittedName>
        <fullName evidence="2">Uncharacterized protein</fullName>
    </submittedName>
</protein>